<name>A0A4C1ZVM0_EUMVA</name>
<accession>A0A4C1ZVM0</accession>
<comment type="caution">
    <text evidence="1">The sequence shown here is derived from an EMBL/GenBank/DDBJ whole genome shotgun (WGS) entry which is preliminary data.</text>
</comment>
<reference evidence="1 2" key="1">
    <citation type="journal article" date="2019" name="Commun. Biol.">
        <title>The bagworm genome reveals a unique fibroin gene that provides high tensile strength.</title>
        <authorList>
            <person name="Kono N."/>
            <person name="Nakamura H."/>
            <person name="Ohtoshi R."/>
            <person name="Tomita M."/>
            <person name="Numata K."/>
            <person name="Arakawa K."/>
        </authorList>
    </citation>
    <scope>NUCLEOTIDE SEQUENCE [LARGE SCALE GENOMIC DNA]</scope>
</reference>
<dbReference type="AlphaFoldDB" id="A0A4C1ZVM0"/>
<dbReference type="EMBL" id="BGZK01002235">
    <property type="protein sequence ID" value="GBP92070.1"/>
    <property type="molecule type" value="Genomic_DNA"/>
</dbReference>
<sequence length="102" mass="11251">MPIRIILGFEPSFYSRSSNSDLSYFDSSCDCDSNFGPTIDYDLGLVLDFGPFSVSALDSAPRLVCKFDSVTGHDSITDEVREKISYPNKIYAMLLGDGIAFD</sequence>
<evidence type="ECO:0000313" key="2">
    <source>
        <dbReference type="Proteomes" id="UP000299102"/>
    </source>
</evidence>
<evidence type="ECO:0000313" key="1">
    <source>
        <dbReference type="EMBL" id="GBP92070.1"/>
    </source>
</evidence>
<organism evidence="1 2">
    <name type="scientific">Eumeta variegata</name>
    <name type="common">Bagworm moth</name>
    <name type="synonym">Eumeta japonica</name>
    <dbReference type="NCBI Taxonomy" id="151549"/>
    <lineage>
        <taxon>Eukaryota</taxon>
        <taxon>Metazoa</taxon>
        <taxon>Ecdysozoa</taxon>
        <taxon>Arthropoda</taxon>
        <taxon>Hexapoda</taxon>
        <taxon>Insecta</taxon>
        <taxon>Pterygota</taxon>
        <taxon>Neoptera</taxon>
        <taxon>Endopterygota</taxon>
        <taxon>Lepidoptera</taxon>
        <taxon>Glossata</taxon>
        <taxon>Ditrysia</taxon>
        <taxon>Tineoidea</taxon>
        <taxon>Psychidae</taxon>
        <taxon>Oiketicinae</taxon>
        <taxon>Eumeta</taxon>
    </lineage>
</organism>
<gene>
    <name evidence="1" type="ORF">EVAR_41810_1</name>
</gene>
<keyword evidence="2" id="KW-1185">Reference proteome</keyword>
<protein>
    <submittedName>
        <fullName evidence="1">Uncharacterized protein</fullName>
    </submittedName>
</protein>
<dbReference type="Proteomes" id="UP000299102">
    <property type="component" value="Unassembled WGS sequence"/>
</dbReference>
<proteinExistence type="predicted"/>